<dbReference type="PANTHER" id="PTHR22617">
    <property type="entry name" value="CHEMOTAXIS SENSOR HISTIDINE KINASE-RELATED"/>
    <property type="match status" value="1"/>
</dbReference>
<comment type="caution">
    <text evidence="2">The sequence shown here is derived from an EMBL/GenBank/DDBJ whole genome shotgun (WGS) entry which is preliminary data.</text>
</comment>
<dbReference type="Pfam" id="PF01584">
    <property type="entry name" value="CheW"/>
    <property type="match status" value="1"/>
</dbReference>
<dbReference type="PROSITE" id="PS50851">
    <property type="entry name" value="CHEW"/>
    <property type="match status" value="1"/>
</dbReference>
<protein>
    <submittedName>
        <fullName evidence="2">Chemotaxis protein CheW</fullName>
    </submittedName>
</protein>
<proteinExistence type="predicted"/>
<evidence type="ECO:0000313" key="3">
    <source>
        <dbReference type="Proteomes" id="UP001168620"/>
    </source>
</evidence>
<dbReference type="InterPro" id="IPR002545">
    <property type="entry name" value="CheW-lke_dom"/>
</dbReference>
<evidence type="ECO:0000313" key="2">
    <source>
        <dbReference type="EMBL" id="MDN4173585.1"/>
    </source>
</evidence>
<dbReference type="EMBL" id="JAUHJQ010000004">
    <property type="protein sequence ID" value="MDN4173585.1"/>
    <property type="molecule type" value="Genomic_DNA"/>
</dbReference>
<dbReference type="InterPro" id="IPR036061">
    <property type="entry name" value="CheW-like_dom_sf"/>
</dbReference>
<feature type="domain" description="CheW-like" evidence="1">
    <location>
        <begin position="2"/>
        <end position="139"/>
    </location>
</feature>
<reference evidence="2" key="1">
    <citation type="submission" date="2023-06" db="EMBL/GenBank/DDBJ databases">
        <title>Draft genome sequence of Nocardioides sp. SOB77.</title>
        <authorList>
            <person name="Zhang G."/>
        </authorList>
    </citation>
    <scope>NUCLEOTIDE SEQUENCE</scope>
    <source>
        <strain evidence="2">SOB77</strain>
    </source>
</reference>
<gene>
    <name evidence="2" type="ORF">QWY28_11560</name>
</gene>
<keyword evidence="3" id="KW-1185">Reference proteome</keyword>
<dbReference type="SUPFAM" id="SSF50341">
    <property type="entry name" value="CheW-like"/>
    <property type="match status" value="1"/>
</dbReference>
<dbReference type="InterPro" id="IPR039315">
    <property type="entry name" value="CheW"/>
</dbReference>
<organism evidence="2 3">
    <name type="scientific">Nocardioides oceani</name>
    <dbReference type="NCBI Taxonomy" id="3058369"/>
    <lineage>
        <taxon>Bacteria</taxon>
        <taxon>Bacillati</taxon>
        <taxon>Actinomycetota</taxon>
        <taxon>Actinomycetes</taxon>
        <taxon>Propionibacteriales</taxon>
        <taxon>Nocardioidaceae</taxon>
        <taxon>Nocardioides</taxon>
    </lineage>
</organism>
<dbReference type="PANTHER" id="PTHR22617:SF23">
    <property type="entry name" value="CHEMOTAXIS PROTEIN CHEW"/>
    <property type="match status" value="1"/>
</dbReference>
<dbReference type="SMART" id="SM00260">
    <property type="entry name" value="CheW"/>
    <property type="match status" value="1"/>
</dbReference>
<dbReference type="RefSeq" id="WP_300952702.1">
    <property type="nucleotide sequence ID" value="NZ_JAUHJQ010000004.1"/>
</dbReference>
<dbReference type="Gene3D" id="2.40.50.180">
    <property type="entry name" value="CheA-289, Domain 4"/>
    <property type="match status" value="1"/>
</dbReference>
<accession>A0ABT8FGK5</accession>
<name>A0ABT8FGK5_9ACTN</name>
<sequence>MSTRLVTFTLDERVYGVDVDAVQEVLRGQPRTRIPLAPTSVAGLINLRGQVLSAVDLREQLGLAAYSTDQEPMLVVIRVSGEPVALLVDSIGSVVDVEADQFEPPPDTLVGVARDLILGAYKLEDQLLLALDVDRAVAA</sequence>
<dbReference type="Proteomes" id="UP001168620">
    <property type="component" value="Unassembled WGS sequence"/>
</dbReference>
<dbReference type="Gene3D" id="2.30.30.40">
    <property type="entry name" value="SH3 Domains"/>
    <property type="match status" value="1"/>
</dbReference>
<evidence type="ECO:0000259" key="1">
    <source>
        <dbReference type="PROSITE" id="PS50851"/>
    </source>
</evidence>